<evidence type="ECO:0008006" key="4">
    <source>
        <dbReference type="Google" id="ProtNLM"/>
    </source>
</evidence>
<keyword evidence="1" id="KW-0732">Signal</keyword>
<keyword evidence="3" id="KW-1185">Reference proteome</keyword>
<reference evidence="2 3" key="1">
    <citation type="submission" date="2023-04" db="EMBL/GenBank/DDBJ databases">
        <title>Forest soil microbial communities from Buena Vista Peninsula, Colon Province, Panama.</title>
        <authorList>
            <person name="Bouskill N."/>
        </authorList>
    </citation>
    <scope>NUCLEOTIDE SEQUENCE [LARGE SCALE GENOMIC DNA]</scope>
    <source>
        <strain evidence="2 3">AC80</strain>
    </source>
</reference>
<accession>A0ABT6KXG0</accession>
<comment type="caution">
    <text evidence="2">The sequence shown here is derived from an EMBL/GenBank/DDBJ whole genome shotgun (WGS) entry which is preliminary data.</text>
</comment>
<organism evidence="2 3">
    <name type="scientific">Mycolicibacterium frederiksbergense</name>
    <dbReference type="NCBI Taxonomy" id="117567"/>
    <lineage>
        <taxon>Bacteria</taxon>
        <taxon>Bacillati</taxon>
        <taxon>Actinomycetota</taxon>
        <taxon>Actinomycetes</taxon>
        <taxon>Mycobacteriales</taxon>
        <taxon>Mycobacteriaceae</taxon>
        <taxon>Mycolicibacterium</taxon>
    </lineage>
</organism>
<proteinExistence type="predicted"/>
<evidence type="ECO:0000256" key="1">
    <source>
        <dbReference type="SAM" id="SignalP"/>
    </source>
</evidence>
<dbReference type="RefSeq" id="WP_372517093.1">
    <property type="nucleotide sequence ID" value="NZ_JARXVE010000003.1"/>
</dbReference>
<evidence type="ECO:0000313" key="3">
    <source>
        <dbReference type="Proteomes" id="UP001160130"/>
    </source>
</evidence>
<feature type="chain" id="PRO_5046430272" description="PASTA domain-containing protein" evidence="1">
    <location>
        <begin position="23"/>
        <end position="101"/>
    </location>
</feature>
<dbReference type="Proteomes" id="UP001160130">
    <property type="component" value="Unassembled WGS sequence"/>
</dbReference>
<protein>
    <recommendedName>
        <fullName evidence="4">PASTA domain-containing protein</fullName>
    </recommendedName>
</protein>
<feature type="signal peptide" evidence="1">
    <location>
        <begin position="1"/>
        <end position="22"/>
    </location>
</feature>
<gene>
    <name evidence="2" type="ORF">M2272_002042</name>
</gene>
<evidence type="ECO:0000313" key="2">
    <source>
        <dbReference type="EMBL" id="MDH6195402.1"/>
    </source>
</evidence>
<dbReference type="EMBL" id="JARXVE010000003">
    <property type="protein sequence ID" value="MDH6195402.1"/>
    <property type="molecule type" value="Genomic_DNA"/>
</dbReference>
<sequence>MRTTIGKSRIIAAAAVSLAALAIGLAGPATVPATAAPSGPSNAQQTIKELQSQGYTVIINRLGATPLDRAAVVAVRPGPHYSRTEAFIAGVTQRTVYVDVK</sequence>
<name>A0ABT6KXG0_9MYCO</name>